<protein>
    <submittedName>
        <fullName evidence="1">Uncharacterized protein</fullName>
    </submittedName>
</protein>
<accession>A0A9P0K888</accession>
<organism evidence="1 2">
    <name type="scientific">Acanthoscelides obtectus</name>
    <name type="common">Bean weevil</name>
    <name type="synonym">Bruchus obtectus</name>
    <dbReference type="NCBI Taxonomy" id="200917"/>
    <lineage>
        <taxon>Eukaryota</taxon>
        <taxon>Metazoa</taxon>
        <taxon>Ecdysozoa</taxon>
        <taxon>Arthropoda</taxon>
        <taxon>Hexapoda</taxon>
        <taxon>Insecta</taxon>
        <taxon>Pterygota</taxon>
        <taxon>Neoptera</taxon>
        <taxon>Endopterygota</taxon>
        <taxon>Coleoptera</taxon>
        <taxon>Polyphaga</taxon>
        <taxon>Cucujiformia</taxon>
        <taxon>Chrysomeloidea</taxon>
        <taxon>Chrysomelidae</taxon>
        <taxon>Bruchinae</taxon>
        <taxon>Bruchini</taxon>
        <taxon>Acanthoscelides</taxon>
    </lineage>
</organism>
<proteinExistence type="predicted"/>
<name>A0A9P0K888_ACAOB</name>
<dbReference type="EMBL" id="CAKOFQ010006763">
    <property type="protein sequence ID" value="CAH1969350.1"/>
    <property type="molecule type" value="Genomic_DNA"/>
</dbReference>
<evidence type="ECO:0000313" key="2">
    <source>
        <dbReference type="Proteomes" id="UP001152888"/>
    </source>
</evidence>
<comment type="caution">
    <text evidence="1">The sequence shown here is derived from an EMBL/GenBank/DDBJ whole genome shotgun (WGS) entry which is preliminary data.</text>
</comment>
<dbReference type="Proteomes" id="UP001152888">
    <property type="component" value="Unassembled WGS sequence"/>
</dbReference>
<dbReference type="AlphaFoldDB" id="A0A9P0K888"/>
<gene>
    <name evidence="1" type="ORF">ACAOBT_LOCUS8363</name>
</gene>
<sequence>MTERFFVKYVTDTSLFQTKTSSCLGVAPVGPRVKPEEFYESAGKRMKNERFIHQNSQKLRGKETDRKAEEILTP</sequence>
<reference evidence="1" key="1">
    <citation type="submission" date="2022-03" db="EMBL/GenBank/DDBJ databases">
        <authorList>
            <person name="Sayadi A."/>
        </authorList>
    </citation>
    <scope>NUCLEOTIDE SEQUENCE</scope>
</reference>
<evidence type="ECO:0000313" key="1">
    <source>
        <dbReference type="EMBL" id="CAH1969350.1"/>
    </source>
</evidence>
<keyword evidence="2" id="KW-1185">Reference proteome</keyword>